<name>A0A1Y1LJH0_PHOPY</name>
<reference evidence="2" key="1">
    <citation type="journal article" date="2016" name="Sci. Rep.">
        <title>Molecular characterization of firefly nuptial gifts: a multi-omics approach sheds light on postcopulatory sexual selection.</title>
        <authorList>
            <person name="Al-Wathiqui N."/>
            <person name="Fallon T.R."/>
            <person name="South A."/>
            <person name="Weng J.K."/>
            <person name="Lewis S.M."/>
        </authorList>
    </citation>
    <scope>NUCLEOTIDE SEQUENCE</scope>
</reference>
<organism evidence="2">
    <name type="scientific">Photinus pyralis</name>
    <name type="common">Common eastern firefly</name>
    <name type="synonym">Lampyris pyralis</name>
    <dbReference type="NCBI Taxonomy" id="7054"/>
    <lineage>
        <taxon>Eukaryota</taxon>
        <taxon>Metazoa</taxon>
        <taxon>Ecdysozoa</taxon>
        <taxon>Arthropoda</taxon>
        <taxon>Hexapoda</taxon>
        <taxon>Insecta</taxon>
        <taxon>Pterygota</taxon>
        <taxon>Neoptera</taxon>
        <taxon>Endopterygota</taxon>
        <taxon>Coleoptera</taxon>
        <taxon>Polyphaga</taxon>
        <taxon>Elateriformia</taxon>
        <taxon>Elateroidea</taxon>
        <taxon>Lampyridae</taxon>
        <taxon>Lampyrinae</taxon>
        <taxon>Photinus</taxon>
    </lineage>
</organism>
<feature type="chain" id="PRO_5013141314" description="Saposin B-type domain-containing protein" evidence="1">
    <location>
        <begin position="22"/>
        <end position="153"/>
    </location>
</feature>
<dbReference type="AlphaFoldDB" id="A0A1Y1LJH0"/>
<proteinExistence type="predicted"/>
<accession>A0A1Y1LJH0</accession>
<evidence type="ECO:0000256" key="1">
    <source>
        <dbReference type="SAM" id="SignalP"/>
    </source>
</evidence>
<protein>
    <recommendedName>
        <fullName evidence="3">Saposin B-type domain-containing protein</fullName>
    </recommendedName>
</protein>
<feature type="signal peptide" evidence="1">
    <location>
        <begin position="1"/>
        <end position="21"/>
    </location>
</feature>
<sequence>MKMQLFQLAGAIALLSIFCGARDLEQKQGSRVAYQITFKSIACLEENIGLLSFDELCPIFQSSGCSSVPWDGAVECVANKIASFSEQQAIAFLGPIVPTINRHIETLNCTKLSLEGICPRLCTIPGANLCPNNQLDLYALINYVQNNDIVPQC</sequence>
<keyword evidence="1" id="KW-0732">Signal</keyword>
<evidence type="ECO:0008006" key="3">
    <source>
        <dbReference type="Google" id="ProtNLM"/>
    </source>
</evidence>
<evidence type="ECO:0000313" key="2">
    <source>
        <dbReference type="EMBL" id="JAV72958.1"/>
    </source>
</evidence>
<dbReference type="EMBL" id="GEZM01055733">
    <property type="protein sequence ID" value="JAV72958.1"/>
    <property type="molecule type" value="Transcribed_RNA"/>
</dbReference>